<reference evidence="6 7" key="1">
    <citation type="submission" date="2018-06" db="EMBL/GenBank/DDBJ databases">
        <title>Draft sequence of Acidithiobacillus ferrooxidans CCM 4253.</title>
        <authorList>
            <person name="Moya-Beltran A."/>
            <person name="Castro M."/>
            <person name="Covarrubias P.C."/>
            <person name="Issotta F."/>
            <person name="Janiczek O."/>
            <person name="Mandl M."/>
            <person name="Kucera J."/>
            <person name="Quatrini R."/>
        </authorList>
    </citation>
    <scope>NUCLEOTIDE SEQUENCE [LARGE SCALE GENOMIC DNA]</scope>
    <source>
        <strain evidence="6 7">CCM 4253</strain>
    </source>
</reference>
<dbReference type="OrthoDB" id="9809391at2"/>
<accession>A0A2W1KI23</accession>
<dbReference type="CDD" id="cd00592">
    <property type="entry name" value="HTH_MerR-like"/>
    <property type="match status" value="1"/>
</dbReference>
<keyword evidence="3" id="KW-0238">DNA-binding</keyword>
<dbReference type="SUPFAM" id="SSF46955">
    <property type="entry name" value="Putative DNA-binding domain"/>
    <property type="match status" value="1"/>
</dbReference>
<keyword evidence="2" id="KW-0805">Transcription regulation</keyword>
<dbReference type="InterPro" id="IPR009061">
    <property type="entry name" value="DNA-bd_dom_put_sf"/>
</dbReference>
<dbReference type="GO" id="GO:0003677">
    <property type="term" value="F:DNA binding"/>
    <property type="evidence" value="ECO:0007669"/>
    <property type="project" value="UniProtKB-KW"/>
</dbReference>
<evidence type="ECO:0000256" key="4">
    <source>
        <dbReference type="ARBA" id="ARBA00023163"/>
    </source>
</evidence>
<dbReference type="GO" id="GO:0003700">
    <property type="term" value="F:DNA-binding transcription factor activity"/>
    <property type="evidence" value="ECO:0007669"/>
    <property type="project" value="InterPro"/>
</dbReference>
<protein>
    <submittedName>
        <fullName evidence="6">MerR family transcriptional regulator</fullName>
    </submittedName>
</protein>
<dbReference type="InterPro" id="IPR047057">
    <property type="entry name" value="MerR_fam"/>
</dbReference>
<keyword evidence="1" id="KW-0678">Repressor</keyword>
<comment type="caution">
    <text evidence="6">The sequence shown here is derived from an EMBL/GenBank/DDBJ whole genome shotgun (WGS) entry which is preliminary data.</text>
</comment>
<feature type="domain" description="HTH merR-type" evidence="5">
    <location>
        <begin position="16"/>
        <end position="84"/>
    </location>
</feature>
<dbReference type="Pfam" id="PF13411">
    <property type="entry name" value="MerR_1"/>
    <property type="match status" value="1"/>
</dbReference>
<dbReference type="AlphaFoldDB" id="A0A2W1KI23"/>
<dbReference type="RefSeq" id="WP_054609089.1">
    <property type="nucleotide sequence ID" value="NZ_AP025160.1"/>
</dbReference>
<evidence type="ECO:0000313" key="6">
    <source>
        <dbReference type="EMBL" id="PZD82085.1"/>
    </source>
</evidence>
<dbReference type="SMART" id="SM00422">
    <property type="entry name" value="HTH_MERR"/>
    <property type="match status" value="1"/>
</dbReference>
<evidence type="ECO:0000256" key="2">
    <source>
        <dbReference type="ARBA" id="ARBA00023015"/>
    </source>
</evidence>
<dbReference type="EMBL" id="QKQP01000001">
    <property type="protein sequence ID" value="PZD82085.1"/>
    <property type="molecule type" value="Genomic_DNA"/>
</dbReference>
<dbReference type="PROSITE" id="PS50937">
    <property type="entry name" value="HTH_MERR_2"/>
    <property type="match status" value="1"/>
</dbReference>
<keyword evidence="4" id="KW-0804">Transcription</keyword>
<dbReference type="Proteomes" id="UP000248886">
    <property type="component" value="Unassembled WGS sequence"/>
</dbReference>
<gene>
    <name evidence="6" type="ORF">DN052_03320</name>
</gene>
<dbReference type="Gene3D" id="1.10.1660.10">
    <property type="match status" value="1"/>
</dbReference>
<proteinExistence type="predicted"/>
<organism evidence="6 7">
    <name type="scientific">Acidithiobacillus ferrooxidans</name>
    <name type="common">Thiobacillus ferrooxidans</name>
    <dbReference type="NCBI Taxonomy" id="920"/>
    <lineage>
        <taxon>Bacteria</taxon>
        <taxon>Pseudomonadati</taxon>
        <taxon>Pseudomonadota</taxon>
        <taxon>Acidithiobacillia</taxon>
        <taxon>Acidithiobacillales</taxon>
        <taxon>Acidithiobacillaceae</taxon>
        <taxon>Acidithiobacillus</taxon>
    </lineage>
</organism>
<sequence length="173" mass="19541">MPRAKHGLTQTERRKPLKIGEAAGLLKTSTRTLRFYEEQGILTPVKTAKGVRLYTDDDIELIRVVQHLTALGVALRDIAELTTIRSHSQSGDQASHKVFALLEELRRRMEWKKKECELVLEQIATTARLVKRCFGCENPPTHLGCEQCPVASNVGDSRLLQLIWDKGTPRRVS</sequence>
<dbReference type="PANTHER" id="PTHR30204:SF69">
    <property type="entry name" value="MERR-FAMILY TRANSCRIPTIONAL REGULATOR"/>
    <property type="match status" value="1"/>
</dbReference>
<evidence type="ECO:0000313" key="7">
    <source>
        <dbReference type="Proteomes" id="UP000248886"/>
    </source>
</evidence>
<evidence type="ECO:0000256" key="1">
    <source>
        <dbReference type="ARBA" id="ARBA00022491"/>
    </source>
</evidence>
<evidence type="ECO:0000256" key="3">
    <source>
        <dbReference type="ARBA" id="ARBA00023125"/>
    </source>
</evidence>
<dbReference type="InterPro" id="IPR000551">
    <property type="entry name" value="MerR-type_HTH_dom"/>
</dbReference>
<evidence type="ECO:0000259" key="5">
    <source>
        <dbReference type="PROSITE" id="PS50937"/>
    </source>
</evidence>
<dbReference type="PANTHER" id="PTHR30204">
    <property type="entry name" value="REDOX-CYCLING DRUG-SENSING TRANSCRIPTIONAL ACTIVATOR SOXR"/>
    <property type="match status" value="1"/>
</dbReference>
<name>A0A2W1KI23_ACIFR</name>